<dbReference type="RefSeq" id="WP_163283287.1">
    <property type="nucleotide sequence ID" value="NZ_JAAGVY010000003.1"/>
</dbReference>
<protein>
    <submittedName>
        <fullName evidence="3">UDP-N-acetylglucosamine 2-epimerase (Non-hydrolyzing)</fullName>
        <ecNumber evidence="3">5.1.3.14</ecNumber>
    </submittedName>
</protein>
<dbReference type="CDD" id="cd03786">
    <property type="entry name" value="GTB_UDP-GlcNAc_2-Epimerase"/>
    <property type="match status" value="1"/>
</dbReference>
<sequence length="359" mass="40183">MKILTIVGARPQFVKAAVFSREVANHADIEEVIVHTGQHFDANMSAVFFDDMSIPKPKYNLNINSLGHGAMTGKMLEGIEELILKEKPDLLLVYGDTNSTLAGALAARKLHVKVGHVEAGLRSFNMEMPEEVNRILTDRISDVLFCPTDSAIANLKTEGYDNFDISVVKSGDVMQDAALFYAQFSAEKSKMAEVMPKGDFVLCTLHRAENTDDEDRLSEIVNGLNTIHESMPIVLPLHPRTKKLLEKFGLKLNVQIIDPVGYFDMIELLKNCKLVMTDSGGLQKEAFFFKKNCVTMRDQTEWVELIDHGFNTLASAKANDIVEKHRIMSRKQNDFNIDLYGGGNAATNILKEIRRIFSM</sequence>
<comment type="similarity">
    <text evidence="1">Belongs to the UDP-N-acetylglucosamine 2-epimerase family.</text>
</comment>
<dbReference type="EMBL" id="JAAGVY010000003">
    <property type="protein sequence ID" value="NEN22563.1"/>
    <property type="molecule type" value="Genomic_DNA"/>
</dbReference>
<dbReference type="PANTHER" id="PTHR43174:SF1">
    <property type="entry name" value="UDP-N-ACETYLGLUCOSAMINE 2-EPIMERASE"/>
    <property type="match status" value="1"/>
</dbReference>
<evidence type="ECO:0000313" key="4">
    <source>
        <dbReference type="Proteomes" id="UP000486602"/>
    </source>
</evidence>
<dbReference type="NCBIfam" id="TIGR00236">
    <property type="entry name" value="wecB"/>
    <property type="match status" value="1"/>
</dbReference>
<feature type="domain" description="UDP-N-acetylglucosamine 2-epimerase" evidence="2">
    <location>
        <begin position="22"/>
        <end position="353"/>
    </location>
</feature>
<proteinExistence type="inferred from homology"/>
<accession>A0A7K3WLP1</accession>
<keyword evidence="1 3" id="KW-0413">Isomerase</keyword>
<dbReference type="Proteomes" id="UP000486602">
    <property type="component" value="Unassembled WGS sequence"/>
</dbReference>
<organism evidence="3 4">
    <name type="scientific">Cryomorpha ignava</name>
    <dbReference type="NCBI Taxonomy" id="101383"/>
    <lineage>
        <taxon>Bacteria</taxon>
        <taxon>Pseudomonadati</taxon>
        <taxon>Bacteroidota</taxon>
        <taxon>Flavobacteriia</taxon>
        <taxon>Flavobacteriales</taxon>
        <taxon>Cryomorphaceae</taxon>
        <taxon>Cryomorpha</taxon>
    </lineage>
</organism>
<evidence type="ECO:0000259" key="2">
    <source>
        <dbReference type="Pfam" id="PF02350"/>
    </source>
</evidence>
<dbReference type="PANTHER" id="PTHR43174">
    <property type="entry name" value="UDP-N-ACETYLGLUCOSAMINE 2-EPIMERASE"/>
    <property type="match status" value="1"/>
</dbReference>
<keyword evidence="4" id="KW-1185">Reference proteome</keyword>
<dbReference type="AlphaFoldDB" id="A0A7K3WLP1"/>
<comment type="caution">
    <text evidence="3">The sequence shown here is derived from an EMBL/GenBank/DDBJ whole genome shotgun (WGS) entry which is preliminary data.</text>
</comment>
<evidence type="ECO:0000313" key="3">
    <source>
        <dbReference type="EMBL" id="NEN22563.1"/>
    </source>
</evidence>
<reference evidence="3 4" key="1">
    <citation type="submission" date="2020-02" db="EMBL/GenBank/DDBJ databases">
        <title>Out from the shadows clarifying the taxonomy of the family Cryomorphaceae and related taxa by utilizing the GTDB taxonomic framework.</title>
        <authorList>
            <person name="Bowman J.P."/>
        </authorList>
    </citation>
    <scope>NUCLEOTIDE SEQUENCE [LARGE SCALE GENOMIC DNA]</scope>
    <source>
        <strain evidence="3 4">QSSC 1-22</strain>
    </source>
</reference>
<dbReference type="Pfam" id="PF02350">
    <property type="entry name" value="Epimerase_2"/>
    <property type="match status" value="1"/>
</dbReference>
<dbReference type="InterPro" id="IPR029767">
    <property type="entry name" value="WecB-like"/>
</dbReference>
<dbReference type="Gene3D" id="3.40.50.2000">
    <property type="entry name" value="Glycogen Phosphorylase B"/>
    <property type="match status" value="2"/>
</dbReference>
<dbReference type="GO" id="GO:0008761">
    <property type="term" value="F:UDP-N-acetylglucosamine 2-epimerase activity"/>
    <property type="evidence" value="ECO:0007669"/>
    <property type="project" value="UniProtKB-EC"/>
</dbReference>
<gene>
    <name evidence="3" type="primary">wecB</name>
    <name evidence="3" type="ORF">G3O08_03470</name>
</gene>
<name>A0A7K3WLP1_9FLAO</name>
<dbReference type="InterPro" id="IPR003331">
    <property type="entry name" value="UDP_GlcNAc_Epimerase_2_dom"/>
</dbReference>
<dbReference type="EC" id="5.1.3.14" evidence="3"/>
<evidence type="ECO:0000256" key="1">
    <source>
        <dbReference type="RuleBase" id="RU003513"/>
    </source>
</evidence>
<dbReference type="SUPFAM" id="SSF53756">
    <property type="entry name" value="UDP-Glycosyltransferase/glycogen phosphorylase"/>
    <property type="match status" value="1"/>
</dbReference>